<feature type="region of interest" description="Disordered" evidence="4">
    <location>
        <begin position="188"/>
        <end position="378"/>
    </location>
</feature>
<evidence type="ECO:0000256" key="4">
    <source>
        <dbReference type="SAM" id="MobiDB-lite"/>
    </source>
</evidence>
<feature type="compositionally biased region" description="Pro residues" evidence="4">
    <location>
        <begin position="305"/>
        <end position="334"/>
    </location>
</feature>
<dbReference type="PANTHER" id="PTHR45691">
    <property type="entry name" value="PROTEIN DIAPHANOUS"/>
    <property type="match status" value="1"/>
</dbReference>
<feature type="compositionally biased region" description="Pro residues" evidence="4">
    <location>
        <begin position="231"/>
        <end position="255"/>
    </location>
</feature>
<feature type="compositionally biased region" description="Basic and acidic residues" evidence="4">
    <location>
        <begin position="459"/>
        <end position="474"/>
    </location>
</feature>
<feature type="compositionally biased region" description="Low complexity" evidence="4">
    <location>
        <begin position="509"/>
        <end position="518"/>
    </location>
</feature>
<dbReference type="Proteomes" id="UP000041254">
    <property type="component" value="Unassembled WGS sequence"/>
</dbReference>
<dbReference type="PRINTS" id="PR01217">
    <property type="entry name" value="PRICHEXTENSN"/>
</dbReference>
<organism evidence="6 7">
    <name type="scientific">Vitrella brassicaformis (strain CCMP3155)</name>
    <dbReference type="NCBI Taxonomy" id="1169540"/>
    <lineage>
        <taxon>Eukaryota</taxon>
        <taxon>Sar</taxon>
        <taxon>Alveolata</taxon>
        <taxon>Colpodellida</taxon>
        <taxon>Vitrellaceae</taxon>
        <taxon>Vitrella</taxon>
    </lineage>
</organism>
<feature type="compositionally biased region" description="Pro residues" evidence="4">
    <location>
        <begin position="37"/>
        <end position="49"/>
    </location>
</feature>
<accession>A0A0G4ELD9</accession>
<feature type="region of interest" description="Disordered" evidence="4">
    <location>
        <begin position="1"/>
        <end position="64"/>
    </location>
</feature>
<evidence type="ECO:0000313" key="6">
    <source>
        <dbReference type="EMBL" id="CEL97767.1"/>
    </source>
</evidence>
<evidence type="ECO:0000256" key="3">
    <source>
        <dbReference type="SAM" id="Coils"/>
    </source>
</evidence>
<evidence type="ECO:0000256" key="1">
    <source>
        <dbReference type="ARBA" id="ARBA00022443"/>
    </source>
</evidence>
<dbReference type="PANTHER" id="PTHR45691:SF6">
    <property type="entry name" value="PROTEIN DIAPHANOUS"/>
    <property type="match status" value="1"/>
</dbReference>
<protein>
    <recommendedName>
        <fullName evidence="5">SH3 domain-containing protein</fullName>
    </recommendedName>
</protein>
<dbReference type="InterPro" id="IPR051412">
    <property type="entry name" value="Formin_Homology_Diaphanous_sf"/>
</dbReference>
<evidence type="ECO:0000259" key="5">
    <source>
        <dbReference type="PROSITE" id="PS50002"/>
    </source>
</evidence>
<dbReference type="SUPFAM" id="SSF50044">
    <property type="entry name" value="SH3-domain"/>
    <property type="match status" value="1"/>
</dbReference>
<keyword evidence="1 2" id="KW-0728">SH3 domain</keyword>
<feature type="region of interest" description="Disordered" evidence="4">
    <location>
        <begin position="393"/>
        <end position="528"/>
    </location>
</feature>
<feature type="domain" description="SH3" evidence="5">
    <location>
        <begin position="523"/>
        <end position="593"/>
    </location>
</feature>
<dbReference type="InterPro" id="IPR001452">
    <property type="entry name" value="SH3_domain"/>
</dbReference>
<keyword evidence="3" id="KW-0175">Coiled coil</keyword>
<feature type="coiled-coil region" evidence="3">
    <location>
        <begin position="117"/>
        <end position="144"/>
    </location>
</feature>
<dbReference type="GO" id="GO:0005884">
    <property type="term" value="C:actin filament"/>
    <property type="evidence" value="ECO:0007669"/>
    <property type="project" value="TreeGrafter"/>
</dbReference>
<dbReference type="VEuPathDB" id="CryptoDB:Vbra_12352"/>
<evidence type="ECO:0000256" key="2">
    <source>
        <dbReference type="PROSITE-ProRule" id="PRU00192"/>
    </source>
</evidence>
<dbReference type="PROSITE" id="PS50002">
    <property type="entry name" value="SH3"/>
    <property type="match status" value="1"/>
</dbReference>
<dbReference type="InterPro" id="IPR036028">
    <property type="entry name" value="SH3-like_dom_sf"/>
</dbReference>
<sequence length="593" mass="65674">MYPGPLSTPQPFHSDQRRRRDLAPEDAHPQQQQQQPQRPPGGPASPPPRTTTEPRPIVLHVPTAAGPPEFVLRRTLSRRRDHQGYYTASWRVISAPAELSRVRAVPKASGDFRVVLHDTVQRQITSLQRHLRSEQDEVLHLRRQLSRLHSLYRFMERKVGALARQLTTERGIHQSILLGPAPDERFQFYSSTSPWNPPGDLQDDEGSEERATVVHRDDLGDVSDLSEPSTQPQPQPQPGPSGQPPQPRLPFPVPAPTEGTGGPPPRTFVERPILPMRGPPPRRDPPTTAAPADVSAGFLPEPSRTSPPGPFLSPPRPSPSSGPFPPPAEPPPPYWKDAPAEEERAGRLTPSSAAAPPGPVEPVPRRPLFGSRFEMSEEEEVSLALENIRIPPLPREPDVQMWPPPPLDPSSAVRRPFAPRPAPGLYQQQQQQQRTSLAPGGYVEARGRAQEPPVLREPPALRREEPFSLFDRPRPSSSSRAPPMAPREFAREAGGASERRGPLQYREQPAYSSASTALPAPPASRPTYHVVGRFDGQTENELSAQESDQVEILQVDPSGWVWCCLVESRGIPLSIRQQRTGWIPLSMLDFDSP</sequence>
<proteinExistence type="predicted"/>
<evidence type="ECO:0000313" key="7">
    <source>
        <dbReference type="Proteomes" id="UP000041254"/>
    </source>
</evidence>
<gene>
    <name evidence="6" type="ORF">Vbra_12352</name>
</gene>
<keyword evidence="7" id="KW-1185">Reference proteome</keyword>
<dbReference type="EMBL" id="CDMY01000255">
    <property type="protein sequence ID" value="CEL97767.1"/>
    <property type="molecule type" value="Genomic_DNA"/>
</dbReference>
<dbReference type="GO" id="GO:0030041">
    <property type="term" value="P:actin filament polymerization"/>
    <property type="evidence" value="ECO:0007669"/>
    <property type="project" value="TreeGrafter"/>
</dbReference>
<dbReference type="AlphaFoldDB" id="A0A0G4ELD9"/>
<name>A0A0G4ELD9_VITBC</name>
<feature type="compositionally biased region" description="Basic and acidic residues" evidence="4">
    <location>
        <begin position="208"/>
        <end position="219"/>
    </location>
</feature>
<dbReference type="Gene3D" id="2.30.30.40">
    <property type="entry name" value="SH3 Domains"/>
    <property type="match status" value="1"/>
</dbReference>
<reference evidence="6 7" key="1">
    <citation type="submission" date="2014-11" db="EMBL/GenBank/DDBJ databases">
        <authorList>
            <person name="Zhu J."/>
            <person name="Qi W."/>
            <person name="Song R."/>
        </authorList>
    </citation>
    <scope>NUCLEOTIDE SEQUENCE [LARGE SCALE GENOMIC DNA]</scope>
</reference>
<dbReference type="InParanoid" id="A0A0G4ELD9"/>